<sequence>MDPHFTLEVEAVRVADIADKSAALRFLAQVCGETYGLDADQVEQALLEREALGSTGFGNGVALPHARLAGIQKPLAALVRIERPIDFEAADGLPVELACALLSPENAGATHLHALAALSRMMRDEQLRARLSAATDVEAIYGIVTNGQDRDAA</sequence>
<protein>
    <submittedName>
        <fullName evidence="2">PTS transporter subunit EIIA</fullName>
    </submittedName>
</protein>
<dbReference type="InterPro" id="IPR016152">
    <property type="entry name" value="PTrfase/Anion_transptr"/>
</dbReference>
<dbReference type="Pfam" id="PF00359">
    <property type="entry name" value="PTS_EIIA_2"/>
    <property type="match status" value="1"/>
</dbReference>
<dbReference type="PANTHER" id="PTHR47738:SF1">
    <property type="entry name" value="NITROGEN REGULATORY PROTEIN"/>
    <property type="match status" value="1"/>
</dbReference>
<dbReference type="PROSITE" id="PS51094">
    <property type="entry name" value="PTS_EIIA_TYPE_2"/>
    <property type="match status" value="1"/>
</dbReference>
<dbReference type="GO" id="GO:0030295">
    <property type="term" value="F:protein kinase activator activity"/>
    <property type="evidence" value="ECO:0007669"/>
    <property type="project" value="TreeGrafter"/>
</dbReference>
<gene>
    <name evidence="2" type="ORF">GRI68_11665</name>
</gene>
<accession>A0A6I4U7N4</accession>
<keyword evidence="3" id="KW-1185">Reference proteome</keyword>
<dbReference type="AlphaFoldDB" id="A0A6I4U7N4"/>
<reference evidence="2 3" key="1">
    <citation type="submission" date="2019-12" db="EMBL/GenBank/DDBJ databases">
        <title>Genomic-based taxomic classification of the family Erythrobacteraceae.</title>
        <authorList>
            <person name="Xu L."/>
        </authorList>
    </citation>
    <scope>NUCLEOTIDE SEQUENCE [LARGE SCALE GENOMIC DNA]</scope>
    <source>
        <strain evidence="2 3">LMG 29519</strain>
    </source>
</reference>
<dbReference type="EMBL" id="WTYR01000001">
    <property type="protein sequence ID" value="MXP10835.1"/>
    <property type="molecule type" value="Genomic_DNA"/>
</dbReference>
<name>A0A6I4U7N4_9SPHN</name>
<dbReference type="InterPro" id="IPR002178">
    <property type="entry name" value="PTS_EIIA_type-2_dom"/>
</dbReference>
<evidence type="ECO:0000313" key="3">
    <source>
        <dbReference type="Proteomes" id="UP000429229"/>
    </source>
</evidence>
<dbReference type="RefSeq" id="WP_160617397.1">
    <property type="nucleotide sequence ID" value="NZ_WTYR01000001.1"/>
</dbReference>
<evidence type="ECO:0000313" key="2">
    <source>
        <dbReference type="EMBL" id="MXP10835.1"/>
    </source>
</evidence>
<dbReference type="PANTHER" id="PTHR47738">
    <property type="entry name" value="PTS SYSTEM FRUCTOSE-LIKE EIIA COMPONENT-RELATED"/>
    <property type="match status" value="1"/>
</dbReference>
<dbReference type="Proteomes" id="UP000429229">
    <property type="component" value="Unassembled WGS sequence"/>
</dbReference>
<dbReference type="PROSITE" id="PS00372">
    <property type="entry name" value="PTS_EIIA_TYPE_2_HIS"/>
    <property type="match status" value="1"/>
</dbReference>
<dbReference type="OrthoDB" id="95460at2"/>
<feature type="domain" description="PTS EIIA type-2" evidence="1">
    <location>
        <begin position="1"/>
        <end position="147"/>
    </location>
</feature>
<dbReference type="Gene3D" id="3.40.930.10">
    <property type="entry name" value="Mannitol-specific EII, Chain A"/>
    <property type="match status" value="1"/>
</dbReference>
<dbReference type="CDD" id="cd00211">
    <property type="entry name" value="PTS_IIA_fru"/>
    <property type="match status" value="1"/>
</dbReference>
<evidence type="ECO:0000259" key="1">
    <source>
        <dbReference type="PROSITE" id="PS51094"/>
    </source>
</evidence>
<proteinExistence type="predicted"/>
<comment type="caution">
    <text evidence="2">The sequence shown here is derived from an EMBL/GenBank/DDBJ whole genome shotgun (WGS) entry which is preliminary data.</text>
</comment>
<dbReference type="SUPFAM" id="SSF55804">
    <property type="entry name" value="Phoshotransferase/anion transport protein"/>
    <property type="match status" value="1"/>
</dbReference>
<dbReference type="InterPro" id="IPR051541">
    <property type="entry name" value="PTS_SugarTrans_NitroReg"/>
</dbReference>
<organism evidence="2 3">
    <name type="scientific">Alteriqipengyuania halimionae</name>
    <dbReference type="NCBI Taxonomy" id="1926630"/>
    <lineage>
        <taxon>Bacteria</taxon>
        <taxon>Pseudomonadati</taxon>
        <taxon>Pseudomonadota</taxon>
        <taxon>Alphaproteobacteria</taxon>
        <taxon>Sphingomonadales</taxon>
        <taxon>Erythrobacteraceae</taxon>
        <taxon>Alteriqipengyuania</taxon>
    </lineage>
</organism>